<protein>
    <recommendedName>
        <fullName evidence="2">SpoVT-AbrB domain-containing protein</fullName>
    </recommendedName>
</protein>
<dbReference type="GO" id="GO:0003677">
    <property type="term" value="F:DNA binding"/>
    <property type="evidence" value="ECO:0007669"/>
    <property type="project" value="InterPro"/>
</dbReference>
<evidence type="ECO:0000313" key="4">
    <source>
        <dbReference type="Proteomes" id="UP000288227"/>
    </source>
</evidence>
<dbReference type="InterPro" id="IPR007159">
    <property type="entry name" value="SpoVT-AbrB_dom"/>
</dbReference>
<evidence type="ECO:0000313" key="3">
    <source>
        <dbReference type="EMBL" id="GCC50424.1"/>
    </source>
</evidence>
<dbReference type="SUPFAM" id="SSF89447">
    <property type="entry name" value="AbrB/MazE/MraZ-like"/>
    <property type="match status" value="1"/>
</dbReference>
<dbReference type="InterPro" id="IPR037914">
    <property type="entry name" value="SpoVT-AbrB_sf"/>
</dbReference>
<name>A0A401U638_9BACT</name>
<dbReference type="SMART" id="SM00966">
    <property type="entry name" value="SpoVT_AbrB"/>
    <property type="match status" value="1"/>
</dbReference>
<feature type="coiled-coil region" evidence="1">
    <location>
        <begin position="46"/>
        <end position="73"/>
    </location>
</feature>
<dbReference type="AlphaFoldDB" id="A0A401U638"/>
<keyword evidence="4" id="KW-1185">Reference proteome</keyword>
<reference evidence="3 4" key="1">
    <citation type="submission" date="2018-11" db="EMBL/GenBank/DDBJ databases">
        <title>Chryseotalea sanarue gen. nov., sp., nov., a member of the family Cytophagaceae, isolated from a brackish lake in Hamamatsu Japan.</title>
        <authorList>
            <person name="Maejima Y."/>
            <person name="Iino T."/>
            <person name="Muraguchi Y."/>
            <person name="Fukuda K."/>
            <person name="Ohkuma M."/>
            <person name="Moriuchi R."/>
            <person name="Dohra H."/>
            <person name="Kimbara K."/>
            <person name="Shintani M."/>
        </authorList>
    </citation>
    <scope>NUCLEOTIDE SEQUENCE [LARGE SCALE GENOMIC DNA]</scope>
    <source>
        <strain evidence="3 4">Ys</strain>
    </source>
</reference>
<dbReference type="EMBL" id="BHXQ01000001">
    <property type="protein sequence ID" value="GCC50424.1"/>
    <property type="molecule type" value="Genomic_DNA"/>
</dbReference>
<comment type="caution">
    <text evidence="3">The sequence shown here is derived from an EMBL/GenBank/DDBJ whole genome shotgun (WGS) entry which is preliminary data.</text>
</comment>
<dbReference type="Proteomes" id="UP000288227">
    <property type="component" value="Unassembled WGS sequence"/>
</dbReference>
<gene>
    <name evidence="3" type="ORF">SanaruYs_06390</name>
</gene>
<sequence>MIKTLTSVGNSKAVILPSEMVKKYKLEKVIIEETDDGILIRSAVQNTNFQKAIEKLRKNKAALYKRIESQANDPETINYYAKSSNNFSDVDLDILEE</sequence>
<evidence type="ECO:0000259" key="2">
    <source>
        <dbReference type="SMART" id="SM00966"/>
    </source>
</evidence>
<feature type="domain" description="SpoVT-AbrB" evidence="2">
    <location>
        <begin position="6"/>
        <end position="48"/>
    </location>
</feature>
<dbReference type="RefSeq" id="WP_127121062.1">
    <property type="nucleotide sequence ID" value="NZ_BHXQ01000001.1"/>
</dbReference>
<keyword evidence="1" id="KW-0175">Coiled coil</keyword>
<evidence type="ECO:0000256" key="1">
    <source>
        <dbReference type="SAM" id="Coils"/>
    </source>
</evidence>
<dbReference type="OrthoDB" id="9795766at2"/>
<organism evidence="3 4">
    <name type="scientific">Chryseotalea sanaruensis</name>
    <dbReference type="NCBI Taxonomy" id="2482724"/>
    <lineage>
        <taxon>Bacteria</taxon>
        <taxon>Pseudomonadati</taxon>
        <taxon>Bacteroidota</taxon>
        <taxon>Cytophagia</taxon>
        <taxon>Cytophagales</taxon>
        <taxon>Chryseotaleaceae</taxon>
        <taxon>Chryseotalea</taxon>
    </lineage>
</organism>
<dbReference type="Pfam" id="PF04014">
    <property type="entry name" value="MazE_antitoxin"/>
    <property type="match status" value="1"/>
</dbReference>
<dbReference type="Gene3D" id="2.10.260.10">
    <property type="match status" value="1"/>
</dbReference>
<proteinExistence type="predicted"/>
<accession>A0A401U638</accession>